<dbReference type="EMBL" id="CP060731">
    <property type="protein sequence ID" value="QNN76145.1"/>
    <property type="molecule type" value="Genomic_DNA"/>
</dbReference>
<dbReference type="GeneID" id="81471129"/>
<proteinExistence type="predicted"/>
<evidence type="ECO:0000313" key="2">
    <source>
        <dbReference type="Proteomes" id="UP000515838"/>
    </source>
</evidence>
<name>A0A7G9T7S0_PSEMX</name>
<accession>A0A7G9T7S0</accession>
<reference evidence="1 2" key="1">
    <citation type="submission" date="2020-08" db="EMBL/GenBank/DDBJ databases">
        <title>Streptomycin Non-resistant strain, P. mexicana.</title>
        <authorList>
            <person name="Ganesh-Kumar S."/>
            <person name="Zhe T."/>
            <person name="Yu Z."/>
            <person name="Min Y."/>
        </authorList>
    </citation>
    <scope>NUCLEOTIDE SEQUENCE [LARGE SCALE GENOMIC DNA]</scope>
    <source>
        <strain evidence="1 2">GTZY2</strain>
    </source>
</reference>
<sequence>MLTALPTLDALLAAHAGSLGEDATGYRHHAYRVANFYWQLAPGDADALEKLSIAVAFHDLGIWTAGTFDYLPPSRILARDYLHQTGKAAWMVEIDAMIECHHKFMRTPAGTSPAVEAFRRADWIDVSLGMRRFGLSRRAVRDVMAAFPDAGFHRRLAELTLTRLRHHPLDPLPMVRW</sequence>
<gene>
    <name evidence="1" type="ORF">IAE60_09130</name>
</gene>
<dbReference type="SUPFAM" id="SSF109604">
    <property type="entry name" value="HD-domain/PDEase-like"/>
    <property type="match status" value="1"/>
</dbReference>
<dbReference type="Proteomes" id="UP000515838">
    <property type="component" value="Chromosome"/>
</dbReference>
<organism evidence="1 2">
    <name type="scientific">Pseudoxanthomonas mexicana</name>
    <dbReference type="NCBI Taxonomy" id="128785"/>
    <lineage>
        <taxon>Bacteria</taxon>
        <taxon>Pseudomonadati</taxon>
        <taxon>Pseudomonadota</taxon>
        <taxon>Gammaproteobacteria</taxon>
        <taxon>Lysobacterales</taxon>
        <taxon>Lysobacteraceae</taxon>
        <taxon>Pseudoxanthomonas</taxon>
    </lineage>
</organism>
<dbReference type="RefSeq" id="WP_187572012.1">
    <property type="nucleotide sequence ID" value="NZ_CP060731.1"/>
</dbReference>
<dbReference type="AlphaFoldDB" id="A0A7G9T7S0"/>
<dbReference type="Gene3D" id="1.10.3210.10">
    <property type="entry name" value="Hypothetical protein af1432"/>
    <property type="match status" value="1"/>
</dbReference>
<evidence type="ECO:0008006" key="3">
    <source>
        <dbReference type="Google" id="ProtNLM"/>
    </source>
</evidence>
<protein>
    <recommendedName>
        <fullName evidence="3">Phosphohydrolase</fullName>
    </recommendedName>
</protein>
<evidence type="ECO:0000313" key="1">
    <source>
        <dbReference type="EMBL" id="QNN76145.1"/>
    </source>
</evidence>